<reference evidence="2" key="2">
    <citation type="submission" date="2023-02" db="EMBL/GenBank/DDBJ databases">
        <authorList>
            <consortium name="DOE Joint Genome Institute"/>
            <person name="Mondo S.J."/>
            <person name="Chang Y."/>
            <person name="Wang Y."/>
            <person name="Ahrendt S."/>
            <person name="Andreopoulos W."/>
            <person name="Barry K."/>
            <person name="Beard J."/>
            <person name="Benny G.L."/>
            <person name="Blankenship S."/>
            <person name="Bonito G."/>
            <person name="Cuomo C."/>
            <person name="Desiro A."/>
            <person name="Gervers K.A."/>
            <person name="Hundley H."/>
            <person name="Kuo A."/>
            <person name="LaButti K."/>
            <person name="Lang B.F."/>
            <person name="Lipzen A."/>
            <person name="O'Donnell K."/>
            <person name="Pangilinan J."/>
            <person name="Reynolds N."/>
            <person name="Sandor L."/>
            <person name="Smith M.W."/>
            <person name="Tsang A."/>
            <person name="Grigoriev I.V."/>
            <person name="Stajich J.E."/>
            <person name="Spatafora J.W."/>
        </authorList>
    </citation>
    <scope>NUCLEOTIDE SEQUENCE</scope>
    <source>
        <strain evidence="2">RSA 2281</strain>
    </source>
</reference>
<dbReference type="SUPFAM" id="SSF54236">
    <property type="entry name" value="Ubiquitin-like"/>
    <property type="match status" value="1"/>
</dbReference>
<sequence>MTVVIVTTAVQENGDNVVVVMKKDATVGYLKNELYFLGNDDSLPVEIQFLFFDCRVLEPNDQCLCDYNGIHNNAIQLVLNGQKRAKEGMVAHMIGRGGGPALFADVSDNGGQFF</sequence>
<evidence type="ECO:0000313" key="3">
    <source>
        <dbReference type="Proteomes" id="UP001209540"/>
    </source>
</evidence>
<dbReference type="InterPro" id="IPR029071">
    <property type="entry name" value="Ubiquitin-like_domsf"/>
</dbReference>
<reference evidence="2" key="1">
    <citation type="journal article" date="2022" name="IScience">
        <title>Evolution of zygomycete secretomes and the origins of terrestrial fungal ecologies.</title>
        <authorList>
            <person name="Chang Y."/>
            <person name="Wang Y."/>
            <person name="Mondo S."/>
            <person name="Ahrendt S."/>
            <person name="Andreopoulos W."/>
            <person name="Barry K."/>
            <person name="Beard J."/>
            <person name="Benny G.L."/>
            <person name="Blankenship S."/>
            <person name="Bonito G."/>
            <person name="Cuomo C."/>
            <person name="Desiro A."/>
            <person name="Gervers K.A."/>
            <person name="Hundley H."/>
            <person name="Kuo A."/>
            <person name="LaButti K."/>
            <person name="Lang B.F."/>
            <person name="Lipzen A."/>
            <person name="O'Donnell K."/>
            <person name="Pangilinan J."/>
            <person name="Reynolds N."/>
            <person name="Sandor L."/>
            <person name="Smith M.E."/>
            <person name="Tsang A."/>
            <person name="Grigoriev I.V."/>
            <person name="Stajich J.E."/>
            <person name="Spatafora J.W."/>
        </authorList>
    </citation>
    <scope>NUCLEOTIDE SEQUENCE</scope>
    <source>
        <strain evidence="2">RSA 2281</strain>
    </source>
</reference>
<dbReference type="AlphaFoldDB" id="A0AAD5PJF8"/>
<evidence type="ECO:0000313" key="2">
    <source>
        <dbReference type="EMBL" id="KAI9276706.1"/>
    </source>
</evidence>
<dbReference type="InterPro" id="IPR000626">
    <property type="entry name" value="Ubiquitin-like_dom"/>
</dbReference>
<dbReference type="Proteomes" id="UP001209540">
    <property type="component" value="Unassembled WGS sequence"/>
</dbReference>
<name>A0AAD5PJF8_9FUNG</name>
<dbReference type="Gene3D" id="3.10.20.90">
    <property type="entry name" value="Phosphatidylinositol 3-kinase Catalytic Subunit, Chain A, domain 1"/>
    <property type="match status" value="1"/>
</dbReference>
<dbReference type="PROSITE" id="PS50053">
    <property type="entry name" value="UBIQUITIN_2"/>
    <property type="match status" value="1"/>
</dbReference>
<protein>
    <recommendedName>
        <fullName evidence="1">Ubiquitin-like domain-containing protein</fullName>
    </recommendedName>
</protein>
<accession>A0AAD5PJF8</accession>
<dbReference type="CDD" id="cd17039">
    <property type="entry name" value="Ubl_ubiquitin_like"/>
    <property type="match status" value="1"/>
</dbReference>
<dbReference type="EMBL" id="JAIXMP010000002">
    <property type="protein sequence ID" value="KAI9276706.1"/>
    <property type="molecule type" value="Genomic_DNA"/>
</dbReference>
<comment type="caution">
    <text evidence="2">The sequence shown here is derived from an EMBL/GenBank/DDBJ whole genome shotgun (WGS) entry which is preliminary data.</text>
</comment>
<gene>
    <name evidence="2" type="ORF">BDA99DRAFT_554663</name>
</gene>
<proteinExistence type="predicted"/>
<evidence type="ECO:0000259" key="1">
    <source>
        <dbReference type="PROSITE" id="PS50053"/>
    </source>
</evidence>
<keyword evidence="3" id="KW-1185">Reference proteome</keyword>
<organism evidence="2 3">
    <name type="scientific">Phascolomyces articulosus</name>
    <dbReference type="NCBI Taxonomy" id="60185"/>
    <lineage>
        <taxon>Eukaryota</taxon>
        <taxon>Fungi</taxon>
        <taxon>Fungi incertae sedis</taxon>
        <taxon>Mucoromycota</taxon>
        <taxon>Mucoromycotina</taxon>
        <taxon>Mucoromycetes</taxon>
        <taxon>Mucorales</taxon>
        <taxon>Lichtheimiaceae</taxon>
        <taxon>Phascolomyces</taxon>
    </lineage>
</organism>
<feature type="domain" description="Ubiquitin-like" evidence="1">
    <location>
        <begin position="4"/>
        <end position="80"/>
    </location>
</feature>